<sequence>MGSSGGQRNRARSVLSHNGQQSTWLCPQSREVIVGATKGTTGSTKRRSGGGHIATVECVESVVDASISLLQWAAGSESRKGQTDKGQCRASHDDAEVLPDTLSHSALAAKHRRNKQRSEGDTTNDR</sequence>
<feature type="compositionally biased region" description="Basic and acidic residues" evidence="1">
    <location>
        <begin position="77"/>
        <end position="95"/>
    </location>
</feature>
<dbReference type="AlphaFoldDB" id="A0A6J6PWU6"/>
<dbReference type="EMBL" id="CAEZXM010000249">
    <property type="protein sequence ID" value="CAB4701593.1"/>
    <property type="molecule type" value="Genomic_DNA"/>
</dbReference>
<reference evidence="2" key="1">
    <citation type="submission" date="2020-05" db="EMBL/GenBank/DDBJ databases">
        <authorList>
            <person name="Chiriac C."/>
            <person name="Salcher M."/>
            <person name="Ghai R."/>
            <person name="Kavagutti S V."/>
        </authorList>
    </citation>
    <scope>NUCLEOTIDE SEQUENCE</scope>
</reference>
<name>A0A6J6PWU6_9ZZZZ</name>
<evidence type="ECO:0000313" key="2">
    <source>
        <dbReference type="EMBL" id="CAB4701593.1"/>
    </source>
</evidence>
<feature type="region of interest" description="Disordered" evidence="1">
    <location>
        <begin position="1"/>
        <end position="22"/>
    </location>
</feature>
<feature type="region of interest" description="Disordered" evidence="1">
    <location>
        <begin position="74"/>
        <end position="126"/>
    </location>
</feature>
<protein>
    <submittedName>
        <fullName evidence="2">Unannotated protein</fullName>
    </submittedName>
</protein>
<feature type="compositionally biased region" description="Basic and acidic residues" evidence="1">
    <location>
        <begin position="116"/>
        <end position="126"/>
    </location>
</feature>
<evidence type="ECO:0000256" key="1">
    <source>
        <dbReference type="SAM" id="MobiDB-lite"/>
    </source>
</evidence>
<proteinExistence type="predicted"/>
<accession>A0A6J6PWU6</accession>
<organism evidence="2">
    <name type="scientific">freshwater metagenome</name>
    <dbReference type="NCBI Taxonomy" id="449393"/>
    <lineage>
        <taxon>unclassified sequences</taxon>
        <taxon>metagenomes</taxon>
        <taxon>ecological metagenomes</taxon>
    </lineage>
</organism>
<gene>
    <name evidence="2" type="ORF">UFOPK2366_01288</name>
</gene>